<evidence type="ECO:0000313" key="3">
    <source>
        <dbReference type="Proteomes" id="UP000008068"/>
    </source>
</evidence>
<dbReference type="HOGENOM" id="CLU_1157289_0_0_1"/>
<reference evidence="3" key="1">
    <citation type="submission" date="2011-07" db="EMBL/GenBank/DDBJ databases">
        <authorList>
            <consortium name="Caenorhabditis brenneri Sequencing and Analysis Consortium"/>
            <person name="Wilson R.K."/>
        </authorList>
    </citation>
    <scope>NUCLEOTIDE SEQUENCE [LARGE SCALE GENOMIC DNA]</scope>
    <source>
        <strain evidence="3">PB2801</strain>
    </source>
</reference>
<dbReference type="Proteomes" id="UP000008068">
    <property type="component" value="Unassembled WGS sequence"/>
</dbReference>
<dbReference type="AlphaFoldDB" id="G0P3U9"/>
<organism evidence="3">
    <name type="scientific">Caenorhabditis brenneri</name>
    <name type="common">Nematode worm</name>
    <dbReference type="NCBI Taxonomy" id="135651"/>
    <lineage>
        <taxon>Eukaryota</taxon>
        <taxon>Metazoa</taxon>
        <taxon>Ecdysozoa</taxon>
        <taxon>Nematoda</taxon>
        <taxon>Chromadorea</taxon>
        <taxon>Rhabditida</taxon>
        <taxon>Rhabditina</taxon>
        <taxon>Rhabditomorpha</taxon>
        <taxon>Rhabditoidea</taxon>
        <taxon>Rhabditidae</taxon>
        <taxon>Peloderinae</taxon>
        <taxon>Caenorhabditis</taxon>
    </lineage>
</organism>
<sequence>MDSRDLVEDQEFDQEDKSMENASAELSALTLKELPHTGPRPKRFGEPMVEIIDLKRLKITEGEPMPERLHGIPLIDLADAPEAGPQLDVYDDGDYQDSDVVSDDDTTQKGDDISEWLVNFLNAVLDDDEDDEDPSMNFKEKRRQFRKRVNKCLAEALPPRDDNDVVSNHQDVSDEEDDIILSDLDEDDDILSVEDGEEVSDADDVVNSDEDGSDVDGDIFYDEEDDYLADEDDDDNNNDY</sequence>
<feature type="region of interest" description="Disordered" evidence="1">
    <location>
        <begin position="83"/>
        <end position="109"/>
    </location>
</feature>
<name>G0P3U9_CAEBE</name>
<feature type="region of interest" description="Disordered" evidence="1">
    <location>
        <begin position="156"/>
        <end position="240"/>
    </location>
</feature>
<feature type="region of interest" description="Disordered" evidence="1">
    <location>
        <begin position="1"/>
        <end position="21"/>
    </location>
</feature>
<keyword evidence="3" id="KW-1185">Reference proteome</keyword>
<feature type="compositionally biased region" description="Acidic residues" evidence="1">
    <location>
        <begin position="173"/>
        <end position="240"/>
    </location>
</feature>
<dbReference type="EMBL" id="GL380053">
    <property type="protein sequence ID" value="EGT44356.1"/>
    <property type="molecule type" value="Genomic_DNA"/>
</dbReference>
<feature type="compositionally biased region" description="Acidic residues" evidence="1">
    <location>
        <begin position="89"/>
        <end position="105"/>
    </location>
</feature>
<proteinExistence type="predicted"/>
<gene>
    <name evidence="2" type="ORF">CAEBREN_07805</name>
</gene>
<dbReference type="InParanoid" id="G0P3U9"/>
<evidence type="ECO:0000256" key="1">
    <source>
        <dbReference type="SAM" id="MobiDB-lite"/>
    </source>
</evidence>
<evidence type="ECO:0000313" key="2">
    <source>
        <dbReference type="EMBL" id="EGT44356.1"/>
    </source>
</evidence>
<accession>G0P3U9</accession>
<protein>
    <submittedName>
        <fullName evidence="2">Uncharacterized protein</fullName>
    </submittedName>
</protein>